<dbReference type="EMBL" id="LDJR01000058">
    <property type="protein sequence ID" value="OAK67887.1"/>
    <property type="molecule type" value="Genomic_DNA"/>
</dbReference>
<gene>
    <name evidence="1" type="ORF">ABB05_17755</name>
</gene>
<reference evidence="1 2" key="1">
    <citation type="submission" date="2015-05" db="EMBL/GenBank/DDBJ databases">
        <title>Comparison of genome.</title>
        <authorList>
            <person name="Zheng Z."/>
            <person name="Sun M."/>
        </authorList>
    </citation>
    <scope>NUCLEOTIDE SEQUENCE [LARGE SCALE GENOMIC DNA]</scope>
    <source>
        <strain evidence="1 2">G25-74</strain>
    </source>
</reference>
<organism evidence="1 2">
    <name type="scientific">Lederbergia galactosidilytica</name>
    <dbReference type="NCBI Taxonomy" id="217031"/>
    <lineage>
        <taxon>Bacteria</taxon>
        <taxon>Bacillati</taxon>
        <taxon>Bacillota</taxon>
        <taxon>Bacilli</taxon>
        <taxon>Bacillales</taxon>
        <taxon>Bacillaceae</taxon>
        <taxon>Lederbergia</taxon>
    </lineage>
</organism>
<proteinExistence type="predicted"/>
<comment type="caution">
    <text evidence="1">The sequence shown here is derived from an EMBL/GenBank/DDBJ whole genome shotgun (WGS) entry which is preliminary data.</text>
</comment>
<dbReference type="Proteomes" id="UP000077881">
    <property type="component" value="Unassembled WGS sequence"/>
</dbReference>
<protein>
    <submittedName>
        <fullName evidence="1">Uncharacterized protein</fullName>
    </submittedName>
</protein>
<dbReference type="AlphaFoldDB" id="A0A177ZIV8"/>
<accession>A0A177ZIV8</accession>
<evidence type="ECO:0000313" key="2">
    <source>
        <dbReference type="Proteomes" id="UP000077881"/>
    </source>
</evidence>
<dbReference type="STRING" id="217031.ABB05_17755"/>
<sequence length="77" mass="9306">MEKRSLYKANVNLILGKGISPLNKWEMYWQLIPRLPFLFYLAIMKWGKELPVDRIKAVFKNKSERSYLNIEFTYLSY</sequence>
<evidence type="ECO:0000313" key="1">
    <source>
        <dbReference type="EMBL" id="OAK67887.1"/>
    </source>
</evidence>
<keyword evidence="2" id="KW-1185">Reference proteome</keyword>
<name>A0A177ZIV8_9BACI</name>